<feature type="compositionally biased region" description="Polar residues" evidence="2">
    <location>
        <begin position="599"/>
        <end position="633"/>
    </location>
</feature>
<feature type="region of interest" description="Disordered" evidence="2">
    <location>
        <begin position="358"/>
        <end position="395"/>
    </location>
</feature>
<dbReference type="OrthoDB" id="272624at2759"/>
<dbReference type="InterPro" id="IPR039467">
    <property type="entry name" value="TFIIIB_B''_Myb"/>
</dbReference>
<keyword evidence="5" id="KW-1185">Reference proteome</keyword>
<dbReference type="InterPro" id="IPR009057">
    <property type="entry name" value="Homeodomain-like_sf"/>
</dbReference>
<feature type="compositionally biased region" description="Basic and acidic residues" evidence="2">
    <location>
        <begin position="27"/>
        <end position="49"/>
    </location>
</feature>
<dbReference type="AlphaFoldDB" id="A0A9P0TL84"/>
<feature type="region of interest" description="Disordered" evidence="2">
    <location>
        <begin position="1"/>
        <end position="59"/>
    </location>
</feature>
<dbReference type="PANTHER" id="PTHR22929">
    <property type="entry name" value="RNA POLYMERASE III TRANSCRIPTION INITIATION FACTOR B"/>
    <property type="match status" value="1"/>
</dbReference>
<dbReference type="Proteomes" id="UP001152562">
    <property type="component" value="Unassembled WGS sequence"/>
</dbReference>
<feature type="compositionally biased region" description="Polar residues" evidence="2">
    <location>
        <begin position="711"/>
        <end position="734"/>
    </location>
</feature>
<dbReference type="PANTHER" id="PTHR22929:SF0">
    <property type="entry name" value="TRANSCRIPTION FACTOR TFIIIB COMPONENT B'' HOMOLOG"/>
    <property type="match status" value="1"/>
</dbReference>
<comment type="caution">
    <text evidence="4">The sequence shown here is derived from an EMBL/GenBank/DDBJ whole genome shotgun (WGS) entry which is preliminary data.</text>
</comment>
<evidence type="ECO:0000256" key="1">
    <source>
        <dbReference type="ARBA" id="ARBA00004123"/>
    </source>
</evidence>
<protein>
    <recommendedName>
        <fullName evidence="3">Myb-like domain-containing protein</fullName>
    </recommendedName>
</protein>
<reference evidence="4" key="1">
    <citation type="submission" date="2022-05" db="EMBL/GenBank/DDBJ databases">
        <authorList>
            <person name="Okamura Y."/>
        </authorList>
    </citation>
    <scope>NUCLEOTIDE SEQUENCE</scope>
</reference>
<gene>
    <name evidence="4" type="ORF">PIBRA_LOCUS7180</name>
</gene>
<organism evidence="4 5">
    <name type="scientific">Pieris brassicae</name>
    <name type="common">White butterfly</name>
    <name type="synonym">Large white butterfly</name>
    <dbReference type="NCBI Taxonomy" id="7116"/>
    <lineage>
        <taxon>Eukaryota</taxon>
        <taxon>Metazoa</taxon>
        <taxon>Ecdysozoa</taxon>
        <taxon>Arthropoda</taxon>
        <taxon>Hexapoda</taxon>
        <taxon>Insecta</taxon>
        <taxon>Pterygota</taxon>
        <taxon>Neoptera</taxon>
        <taxon>Endopterygota</taxon>
        <taxon>Lepidoptera</taxon>
        <taxon>Glossata</taxon>
        <taxon>Ditrysia</taxon>
        <taxon>Papilionoidea</taxon>
        <taxon>Pieridae</taxon>
        <taxon>Pierinae</taxon>
        <taxon>Pieris</taxon>
    </lineage>
</organism>
<feature type="region of interest" description="Disordered" evidence="2">
    <location>
        <begin position="206"/>
        <end position="301"/>
    </location>
</feature>
<evidence type="ECO:0000313" key="5">
    <source>
        <dbReference type="Proteomes" id="UP001152562"/>
    </source>
</evidence>
<dbReference type="GO" id="GO:0000126">
    <property type="term" value="C:transcription factor TFIIIB complex"/>
    <property type="evidence" value="ECO:0007669"/>
    <property type="project" value="TreeGrafter"/>
</dbReference>
<dbReference type="InterPro" id="IPR001005">
    <property type="entry name" value="SANT/Myb"/>
</dbReference>
<feature type="region of interest" description="Disordered" evidence="2">
    <location>
        <begin position="516"/>
        <end position="539"/>
    </location>
</feature>
<dbReference type="SMART" id="SM00717">
    <property type="entry name" value="SANT"/>
    <property type="match status" value="1"/>
</dbReference>
<dbReference type="SUPFAM" id="SSF46689">
    <property type="entry name" value="Homeodomain-like"/>
    <property type="match status" value="1"/>
</dbReference>
<feature type="region of interest" description="Disordered" evidence="2">
    <location>
        <begin position="80"/>
        <end position="125"/>
    </location>
</feature>
<feature type="region of interest" description="Disordered" evidence="2">
    <location>
        <begin position="709"/>
        <end position="748"/>
    </location>
</feature>
<proteinExistence type="predicted"/>
<feature type="region of interest" description="Disordered" evidence="2">
    <location>
        <begin position="591"/>
        <end position="647"/>
    </location>
</feature>
<accession>A0A9P0TL84</accession>
<evidence type="ECO:0000259" key="3">
    <source>
        <dbReference type="SMART" id="SM00717"/>
    </source>
</evidence>
<name>A0A9P0TL84_PIEBR</name>
<evidence type="ECO:0000313" key="4">
    <source>
        <dbReference type="EMBL" id="CAH4030532.1"/>
    </source>
</evidence>
<dbReference type="GO" id="GO:0005634">
    <property type="term" value="C:nucleus"/>
    <property type="evidence" value="ECO:0007669"/>
    <property type="project" value="UniProtKB-SubCell"/>
</dbReference>
<comment type="subcellular location">
    <subcellularLocation>
        <location evidence="1">Nucleus</location>
    </subcellularLocation>
</comment>
<sequence>MSTRRARIKAVTALPPRRKNAPNLNNKPEKESPKVSHVSKESEEEHKNTQSDITENASSTSSIVCNKSLIFSTIDQKDVSSKTSELPATPKPSNLFAAPLTRNSPKRFASPNLLSPRRDTSKCNTPVRQTIPRHHDFNQNTELQVTSNSVNRVQQNSRIEVYNEKPEATATAMDGIVPLQPAVGPKPIEKLKNDIISENAEVLFDPIVPLPSPNKLRPKLRPVPRLGPRRNSIQGSASESEDESRRSLLSGGNTPGPRQRHDSQTILQSMLNRDVSRVRNESVSSSVSQIAGPQIPMPASPIRDKSLKVRRAQEAANRRAAMASRRKRHCKREDMTMYDLIFYNPTENPILPNEDEMRAKEESLKDLEKQSMDNKEESVDTVQESAPAPQIKLGPNGEIILDESSLVIKQTQNQKISSIVREGAWMPSQGKYKRGPRTANWSAPETVRFYRALAAIGTDFTLMAPLFPDRSRKDLKLKFKKEEKINGEQIDKALRCRFSWDAMSLAEEFEAERKEAKRKEEEEKRKQKELIEQQKKAERERLKEFKGARRCKAMKALECVPSNLSRKKFTITNADDLIERGKQIENNVKKHLAQKHTKSSTLTSKVAKSPLTHTPINIPAQSNRQTPLKTPISSDIPLTRNTSKTPDLALRNIPSNLETGSLIVLTVNDPKSPGKKMLQTYIAQEEGVLTQVALPSGLLNSVVGYMKKGTPRSTVSNTSSPITPNTDRAGTGQSSERKRQSSFSITEL</sequence>
<dbReference type="Pfam" id="PF15963">
    <property type="entry name" value="Myb_DNA-bind_7"/>
    <property type="match status" value="1"/>
</dbReference>
<dbReference type="EMBL" id="CALOZG010000010">
    <property type="protein sequence ID" value="CAH4030532.1"/>
    <property type="molecule type" value="Genomic_DNA"/>
</dbReference>
<dbReference type="GO" id="GO:0001156">
    <property type="term" value="F:TFIIIC-class transcription factor complex binding"/>
    <property type="evidence" value="ECO:0007669"/>
    <property type="project" value="TreeGrafter"/>
</dbReference>
<dbReference type="GO" id="GO:0070898">
    <property type="term" value="P:RNA polymerase III preinitiation complex assembly"/>
    <property type="evidence" value="ECO:0007669"/>
    <property type="project" value="TreeGrafter"/>
</dbReference>
<feature type="domain" description="Myb-like" evidence="3">
    <location>
        <begin position="437"/>
        <end position="485"/>
    </location>
</feature>
<feature type="compositionally biased region" description="Basic and acidic residues" evidence="2">
    <location>
        <begin position="358"/>
        <end position="378"/>
    </location>
</feature>
<evidence type="ECO:0000256" key="2">
    <source>
        <dbReference type="SAM" id="MobiDB-lite"/>
    </source>
</evidence>
<feature type="compositionally biased region" description="Polar residues" evidence="2">
    <location>
        <begin position="50"/>
        <end position="59"/>
    </location>
</feature>